<keyword evidence="1" id="KW-0614">Plasmid</keyword>
<proteinExistence type="predicted"/>
<dbReference type="EMBL" id="AM905950">
    <property type="protein sequence ID" value="CAP20316.1"/>
    <property type="molecule type" value="Genomic_DNA"/>
</dbReference>
<accession>B0RL59</accession>
<protein>
    <submittedName>
        <fullName evidence="1">Uncharacterized protein</fullName>
    </submittedName>
</protein>
<organism evidence="1">
    <name type="scientific">Yersinia enterocolitica</name>
    <dbReference type="NCBI Taxonomy" id="630"/>
    <lineage>
        <taxon>Bacteria</taxon>
        <taxon>Pseudomonadati</taxon>
        <taxon>Pseudomonadota</taxon>
        <taxon>Gammaproteobacteria</taxon>
        <taxon>Enterobacterales</taxon>
        <taxon>Yersiniaceae</taxon>
        <taxon>Yersinia</taxon>
    </lineage>
</organism>
<sequence length="55" mass="6331">MLQQRIRGWDFFIRSKADIFQVAKKDGKTKTAGRFTVSTDKCQIMLTEIGHSGQR</sequence>
<dbReference type="AlphaFoldDB" id="B0RL59"/>
<reference evidence="1" key="1">
    <citation type="journal article" date="2008" name="J. Bacteriol.">
        <title>Genetic and functional properties of the self-transmissible Yersinia enterocolitica plasmid pYE854, which mobilizes the virulence plasmid pYV.</title>
        <authorList>
            <person name="Hammerl J.A."/>
            <person name="Klein I."/>
            <person name="Lanka E."/>
            <person name="Appel B."/>
            <person name="Hertwig S."/>
        </authorList>
    </citation>
    <scope>NUCLEOTIDE SEQUENCE [LARGE SCALE GENOMIC DNA]</scope>
    <source>
        <strain evidence="1">29854</strain>
        <plasmid evidence="1">pYE854</plasmid>
    </source>
</reference>
<geneLocation type="plasmid" evidence="1">
    <name>pYE854</name>
</geneLocation>
<name>B0RL59_YEREN</name>
<evidence type="ECO:0000313" key="1">
    <source>
        <dbReference type="EMBL" id="CAP20316.1"/>
    </source>
</evidence>